<evidence type="ECO:0000256" key="2">
    <source>
        <dbReference type="ARBA" id="ARBA00022692"/>
    </source>
</evidence>
<evidence type="ECO:0000256" key="3">
    <source>
        <dbReference type="ARBA" id="ARBA00022989"/>
    </source>
</evidence>
<dbReference type="EMBL" id="BONP01000005">
    <property type="protein sequence ID" value="GIG39534.1"/>
    <property type="molecule type" value="Genomic_DNA"/>
</dbReference>
<protein>
    <submittedName>
        <fullName evidence="7">Membrane protein</fullName>
    </submittedName>
</protein>
<dbReference type="PANTHER" id="PTHR33507:SF3">
    <property type="entry name" value="INNER MEMBRANE PROTEIN YBBJ"/>
    <property type="match status" value="1"/>
</dbReference>
<dbReference type="Proteomes" id="UP000614741">
    <property type="component" value="Unassembled WGS sequence"/>
</dbReference>
<comment type="caution">
    <text evidence="7">The sequence shown here is derived from an EMBL/GenBank/DDBJ whole genome shotgun (WGS) entry which is preliminary data.</text>
</comment>
<keyword evidence="4 5" id="KW-0472">Membrane</keyword>
<keyword evidence="8" id="KW-1185">Reference proteome</keyword>
<dbReference type="RefSeq" id="WP_203672451.1">
    <property type="nucleotide sequence ID" value="NZ_BONP01000005.1"/>
</dbReference>
<keyword evidence="3 5" id="KW-1133">Transmembrane helix</keyword>
<evidence type="ECO:0000313" key="7">
    <source>
        <dbReference type="EMBL" id="GIG39534.1"/>
    </source>
</evidence>
<reference evidence="7 8" key="1">
    <citation type="submission" date="2021-01" db="EMBL/GenBank/DDBJ databases">
        <title>Whole genome shotgun sequence of Cellulomonas phragmiteti NBRC 110785.</title>
        <authorList>
            <person name="Komaki H."/>
            <person name="Tamura T."/>
        </authorList>
    </citation>
    <scope>NUCLEOTIDE SEQUENCE [LARGE SCALE GENOMIC DNA]</scope>
    <source>
        <strain evidence="7 8">NBRC 110785</strain>
    </source>
</reference>
<evidence type="ECO:0000256" key="5">
    <source>
        <dbReference type="SAM" id="Phobius"/>
    </source>
</evidence>
<dbReference type="Gene3D" id="2.40.50.140">
    <property type="entry name" value="Nucleic acid-binding proteins"/>
    <property type="match status" value="1"/>
</dbReference>
<dbReference type="InterPro" id="IPR052165">
    <property type="entry name" value="Membrane_assoc_protease"/>
</dbReference>
<organism evidence="7 8">
    <name type="scientific">Cellulomonas phragmiteti</name>
    <dbReference type="NCBI Taxonomy" id="478780"/>
    <lineage>
        <taxon>Bacteria</taxon>
        <taxon>Bacillati</taxon>
        <taxon>Actinomycetota</taxon>
        <taxon>Actinomycetes</taxon>
        <taxon>Micrococcales</taxon>
        <taxon>Cellulomonadaceae</taxon>
        <taxon>Cellulomonas</taxon>
    </lineage>
</organism>
<dbReference type="Pfam" id="PF01957">
    <property type="entry name" value="NfeD"/>
    <property type="match status" value="1"/>
</dbReference>
<gene>
    <name evidence="7" type="ORF">Cph01nite_12960</name>
</gene>
<dbReference type="SUPFAM" id="SSF141322">
    <property type="entry name" value="NfeD domain-like"/>
    <property type="match status" value="1"/>
</dbReference>
<dbReference type="InterPro" id="IPR002810">
    <property type="entry name" value="NfeD-like_C"/>
</dbReference>
<name>A0ABQ4DJK1_9CELL</name>
<evidence type="ECO:0000259" key="6">
    <source>
        <dbReference type="Pfam" id="PF01957"/>
    </source>
</evidence>
<dbReference type="InterPro" id="IPR012340">
    <property type="entry name" value="NA-bd_OB-fold"/>
</dbReference>
<feature type="transmembrane region" description="Helical" evidence="5">
    <location>
        <begin position="44"/>
        <end position="63"/>
    </location>
</feature>
<comment type="subcellular location">
    <subcellularLocation>
        <location evidence="1">Membrane</location>
        <topology evidence="1">Multi-pass membrane protein</topology>
    </subcellularLocation>
</comment>
<sequence length="157" mass="15655">MGWLWWVGGALTLGILEMLSLDLVLVMFAGGALAGALAYALGAPLAVQIVVAALTSTILLVTLRPWLLRHLKGRVDLPETNAAALVGRPAVVVSTVDGTTGRVKLVGEVWTARTADGGALPPGTAVTVTKIDGATAVVSPAAATATGDTAAPGVAPA</sequence>
<evidence type="ECO:0000256" key="1">
    <source>
        <dbReference type="ARBA" id="ARBA00004141"/>
    </source>
</evidence>
<dbReference type="PANTHER" id="PTHR33507">
    <property type="entry name" value="INNER MEMBRANE PROTEIN YBBJ"/>
    <property type="match status" value="1"/>
</dbReference>
<keyword evidence="2 5" id="KW-0812">Transmembrane</keyword>
<proteinExistence type="predicted"/>
<feature type="domain" description="NfeD-like C-terminal" evidence="6">
    <location>
        <begin position="83"/>
        <end position="140"/>
    </location>
</feature>
<evidence type="ECO:0000256" key="4">
    <source>
        <dbReference type="ARBA" id="ARBA00023136"/>
    </source>
</evidence>
<accession>A0ABQ4DJK1</accession>
<evidence type="ECO:0000313" key="8">
    <source>
        <dbReference type="Proteomes" id="UP000614741"/>
    </source>
</evidence>